<proteinExistence type="predicted"/>
<feature type="non-terminal residue" evidence="2">
    <location>
        <position position="1"/>
    </location>
</feature>
<dbReference type="EMBL" id="CM004475">
    <property type="protein sequence ID" value="OCT77720.1"/>
    <property type="molecule type" value="Genomic_DNA"/>
</dbReference>
<accession>A0A974HH44</accession>
<evidence type="ECO:0000313" key="2">
    <source>
        <dbReference type="EMBL" id="OCT77720.1"/>
    </source>
</evidence>
<protein>
    <submittedName>
        <fullName evidence="2">Uncharacterized protein</fullName>
    </submittedName>
</protein>
<name>A0A974HH44_XENLA</name>
<reference evidence="3" key="1">
    <citation type="journal article" date="2016" name="Nature">
        <title>Genome evolution in the allotetraploid frog Xenopus laevis.</title>
        <authorList>
            <person name="Session A.M."/>
            <person name="Uno Y."/>
            <person name="Kwon T."/>
            <person name="Chapman J.A."/>
            <person name="Toyoda A."/>
            <person name="Takahashi S."/>
            <person name="Fukui A."/>
            <person name="Hikosaka A."/>
            <person name="Suzuki A."/>
            <person name="Kondo M."/>
            <person name="van Heeringen S.J."/>
            <person name="Quigley I."/>
            <person name="Heinz S."/>
            <person name="Ogino H."/>
            <person name="Ochi H."/>
            <person name="Hellsten U."/>
            <person name="Lyons J.B."/>
            <person name="Simakov O."/>
            <person name="Putnam N."/>
            <person name="Stites J."/>
            <person name="Kuroki Y."/>
            <person name="Tanaka T."/>
            <person name="Michiue T."/>
            <person name="Watanabe M."/>
            <person name="Bogdanovic O."/>
            <person name="Lister R."/>
            <person name="Georgiou G."/>
            <person name="Paranjpe S.S."/>
            <person name="van Kruijsbergen I."/>
            <person name="Shu S."/>
            <person name="Carlson J."/>
            <person name="Kinoshita T."/>
            <person name="Ohta Y."/>
            <person name="Mawaribuchi S."/>
            <person name="Jenkins J."/>
            <person name="Grimwood J."/>
            <person name="Schmutz J."/>
            <person name="Mitros T."/>
            <person name="Mozaffari S.V."/>
            <person name="Suzuki Y."/>
            <person name="Haramoto Y."/>
            <person name="Yamamoto T.S."/>
            <person name="Takagi C."/>
            <person name="Heald R."/>
            <person name="Miller K."/>
            <person name="Haudenschild C."/>
            <person name="Kitzman J."/>
            <person name="Nakayama T."/>
            <person name="Izutsu Y."/>
            <person name="Robert J."/>
            <person name="Fortriede J."/>
            <person name="Burns K."/>
            <person name="Lotay V."/>
            <person name="Karimi K."/>
            <person name="Yasuoka Y."/>
            <person name="Dichmann D.S."/>
            <person name="Flajnik M.F."/>
            <person name="Houston D.W."/>
            <person name="Shendure J."/>
            <person name="DuPasquier L."/>
            <person name="Vize P.D."/>
            <person name="Zorn A.M."/>
            <person name="Ito M."/>
            <person name="Marcotte E.M."/>
            <person name="Wallingford J.B."/>
            <person name="Ito Y."/>
            <person name="Asashima M."/>
            <person name="Ueno N."/>
            <person name="Matsuda Y."/>
            <person name="Veenstra G.J."/>
            <person name="Fujiyama A."/>
            <person name="Harland R.M."/>
            <person name="Taira M."/>
            <person name="Rokhsar D.S."/>
        </authorList>
    </citation>
    <scope>NUCLEOTIDE SEQUENCE [LARGE SCALE GENOMIC DNA]</scope>
    <source>
        <strain evidence="3">J</strain>
    </source>
</reference>
<dbReference type="AlphaFoldDB" id="A0A974HH44"/>
<evidence type="ECO:0000256" key="1">
    <source>
        <dbReference type="SAM" id="MobiDB-lite"/>
    </source>
</evidence>
<sequence length="122" mass="13606">RQFSCANVRAFTSARDLALTSQESGSLLTDTAISRSDYEQKAKDWAASRRTDSPWEGDAWSKKTRVMWEKHTDSRKPSSRHKVGGAQVPTPCDTVAPLSPPIDTWMLNKLQLGISWGSSLRL</sequence>
<gene>
    <name evidence="2" type="ORF">XELAEV_18028814mg</name>
</gene>
<evidence type="ECO:0000313" key="3">
    <source>
        <dbReference type="Proteomes" id="UP000694892"/>
    </source>
</evidence>
<dbReference type="Proteomes" id="UP000694892">
    <property type="component" value="Chromosome 5S"/>
</dbReference>
<feature type="region of interest" description="Disordered" evidence="1">
    <location>
        <begin position="70"/>
        <end position="95"/>
    </location>
</feature>
<organism evidence="2 3">
    <name type="scientific">Xenopus laevis</name>
    <name type="common">African clawed frog</name>
    <dbReference type="NCBI Taxonomy" id="8355"/>
    <lineage>
        <taxon>Eukaryota</taxon>
        <taxon>Metazoa</taxon>
        <taxon>Chordata</taxon>
        <taxon>Craniata</taxon>
        <taxon>Vertebrata</taxon>
        <taxon>Euteleostomi</taxon>
        <taxon>Amphibia</taxon>
        <taxon>Batrachia</taxon>
        <taxon>Anura</taxon>
        <taxon>Pipoidea</taxon>
        <taxon>Pipidae</taxon>
        <taxon>Xenopodinae</taxon>
        <taxon>Xenopus</taxon>
        <taxon>Xenopus</taxon>
    </lineage>
</organism>